<dbReference type="InterPro" id="IPR036390">
    <property type="entry name" value="WH_DNA-bd_sf"/>
</dbReference>
<gene>
    <name evidence="2" type="ORF">EV189_0232</name>
</gene>
<dbReference type="InterPro" id="IPR036388">
    <property type="entry name" value="WH-like_DNA-bd_sf"/>
</dbReference>
<dbReference type="GO" id="GO:0006950">
    <property type="term" value="P:response to stress"/>
    <property type="evidence" value="ECO:0007669"/>
    <property type="project" value="TreeGrafter"/>
</dbReference>
<protein>
    <submittedName>
        <fullName evidence="2">DNA-binding MarR family transcriptional regulator</fullName>
    </submittedName>
</protein>
<organism evidence="2 3">
    <name type="scientific">Motilibacter rhizosphaerae</name>
    <dbReference type="NCBI Taxonomy" id="598652"/>
    <lineage>
        <taxon>Bacteria</taxon>
        <taxon>Bacillati</taxon>
        <taxon>Actinomycetota</taxon>
        <taxon>Actinomycetes</taxon>
        <taxon>Motilibacterales</taxon>
        <taxon>Motilibacteraceae</taxon>
        <taxon>Motilibacter</taxon>
    </lineage>
</organism>
<dbReference type="SUPFAM" id="SSF46785">
    <property type="entry name" value="Winged helix' DNA-binding domain"/>
    <property type="match status" value="1"/>
</dbReference>
<dbReference type="AlphaFoldDB" id="A0A4Q7NUW1"/>
<keyword evidence="2" id="KW-0238">DNA-binding</keyword>
<dbReference type="PROSITE" id="PS50995">
    <property type="entry name" value="HTH_MARR_2"/>
    <property type="match status" value="1"/>
</dbReference>
<name>A0A4Q7NUW1_9ACTN</name>
<dbReference type="GO" id="GO:0003700">
    <property type="term" value="F:DNA-binding transcription factor activity"/>
    <property type="evidence" value="ECO:0007669"/>
    <property type="project" value="InterPro"/>
</dbReference>
<reference evidence="2 3" key="1">
    <citation type="submission" date="2019-02" db="EMBL/GenBank/DDBJ databases">
        <title>Genomic Encyclopedia of Type Strains, Phase IV (KMG-IV): sequencing the most valuable type-strain genomes for metagenomic binning, comparative biology and taxonomic classification.</title>
        <authorList>
            <person name="Goeker M."/>
        </authorList>
    </citation>
    <scope>NUCLEOTIDE SEQUENCE [LARGE SCALE GENOMIC DNA]</scope>
    <source>
        <strain evidence="2 3">DSM 45622</strain>
    </source>
</reference>
<feature type="domain" description="HTH marR-type" evidence="1">
    <location>
        <begin position="4"/>
        <end position="138"/>
    </location>
</feature>
<dbReference type="RefSeq" id="WP_130491121.1">
    <property type="nucleotide sequence ID" value="NZ_SGXD01000001.1"/>
</dbReference>
<dbReference type="OrthoDB" id="3520029at2"/>
<dbReference type="GO" id="GO:0003677">
    <property type="term" value="F:DNA binding"/>
    <property type="evidence" value="ECO:0007669"/>
    <property type="project" value="UniProtKB-KW"/>
</dbReference>
<comment type="caution">
    <text evidence="2">The sequence shown here is derived from an EMBL/GenBank/DDBJ whole genome shotgun (WGS) entry which is preliminary data.</text>
</comment>
<dbReference type="InterPro" id="IPR039422">
    <property type="entry name" value="MarR/SlyA-like"/>
</dbReference>
<dbReference type="PANTHER" id="PTHR33164:SF99">
    <property type="entry name" value="MARR FAMILY REGULATORY PROTEIN"/>
    <property type="match status" value="1"/>
</dbReference>
<proteinExistence type="predicted"/>
<dbReference type="InterPro" id="IPR000835">
    <property type="entry name" value="HTH_MarR-typ"/>
</dbReference>
<dbReference type="EMBL" id="SGXD01000001">
    <property type="protein sequence ID" value="RZS91001.1"/>
    <property type="molecule type" value="Genomic_DNA"/>
</dbReference>
<accession>A0A4Q7NUW1</accession>
<keyword evidence="3" id="KW-1185">Reference proteome</keyword>
<dbReference type="Gene3D" id="1.10.10.10">
    <property type="entry name" value="Winged helix-like DNA-binding domain superfamily/Winged helix DNA-binding domain"/>
    <property type="match status" value="1"/>
</dbReference>
<dbReference type="PANTHER" id="PTHR33164">
    <property type="entry name" value="TRANSCRIPTIONAL REGULATOR, MARR FAMILY"/>
    <property type="match status" value="1"/>
</dbReference>
<evidence type="ECO:0000313" key="3">
    <source>
        <dbReference type="Proteomes" id="UP000293638"/>
    </source>
</evidence>
<dbReference type="SMART" id="SM00347">
    <property type="entry name" value="HTH_MARR"/>
    <property type="match status" value="1"/>
</dbReference>
<dbReference type="Proteomes" id="UP000293638">
    <property type="component" value="Unassembled WGS sequence"/>
</dbReference>
<evidence type="ECO:0000313" key="2">
    <source>
        <dbReference type="EMBL" id="RZS91001.1"/>
    </source>
</evidence>
<dbReference type="Pfam" id="PF12802">
    <property type="entry name" value="MarR_2"/>
    <property type="match status" value="1"/>
</dbReference>
<sequence>MPPLKNLLVDVWLLSSVATALVGRELAGSTLSVDEFAVYGLVQDLGPVTATQLGQWTGLSATTVSALLRRCEARGELVRTPSPADRRSMLVELTPRGREAYDAALPALGAALGRVQDQLGDGDAEARWALQQVDAAVRAALGVPVRPYRVPEPGPEEAVGELTPAQAEELRAYAAWMRWRDR</sequence>
<evidence type="ECO:0000259" key="1">
    <source>
        <dbReference type="PROSITE" id="PS50995"/>
    </source>
</evidence>